<dbReference type="SUPFAM" id="SSF55073">
    <property type="entry name" value="Nucleotide cyclase"/>
    <property type="match status" value="1"/>
</dbReference>
<proteinExistence type="predicted"/>
<dbReference type="InterPro" id="IPR052155">
    <property type="entry name" value="Biofilm_reg_signaling"/>
</dbReference>
<feature type="compositionally biased region" description="Basic and acidic residues" evidence="1">
    <location>
        <begin position="1"/>
        <end position="12"/>
    </location>
</feature>
<dbReference type="Gene3D" id="3.30.70.270">
    <property type="match status" value="1"/>
</dbReference>
<dbReference type="InterPro" id="IPR035965">
    <property type="entry name" value="PAS-like_dom_sf"/>
</dbReference>
<dbReference type="PANTHER" id="PTHR44757">
    <property type="entry name" value="DIGUANYLATE CYCLASE DGCP"/>
    <property type="match status" value="1"/>
</dbReference>
<dbReference type="InterPro" id="IPR013767">
    <property type="entry name" value="PAS_fold"/>
</dbReference>
<sequence>MRIAVGDHRDDAAADVDATGSSAEHRSADHATADERYRLLLEHSPDAICVHQHGRLVYVNEAAVRWMRADSAAQLVGGWITEFVNPESIPPMLERIAGLRNVGDVSEPSEAAMLRFDGNRLDVEAVSVLTTWNGEPANQVVFRDVSAQKAAETALRYQAALVHHASDAIIATTLDGDVTSWNPAAETIYGRQAAAVLGRSVAEAVGAELNPCKILGVGGVVTDTHYDAHGRPLTVRVSAAAMDDGYVLLCTDQTALRRAEQHFEKVVSSLDEGVLVLDHTGRILSVNPAVRRLLGVRAEHLVVGYRELTEAWSEHWEYVVYDEDGAAVDANDEPPILRTLRDGTPFSGEAHNRSAADGQARWLAVTTCRLNPEDGRRSAVLISFRDISATRQAAERFAHQALHDPLTGLPNRTNLSDSIDRMRADGRLAALLFVDLDDLKGVNDSLGHAAGDVIIQAAAHRLRGAVRADDVVCRFAGDEFVVLLVGPLGADALTAVTDRIRAMMAEPIVVAGFAVQMGASIGVVETRHDDGRDGATLLRLADRAMYHAKATGRRTAVLFTTEA</sequence>
<dbReference type="NCBIfam" id="TIGR00229">
    <property type="entry name" value="sensory_box"/>
    <property type="match status" value="3"/>
</dbReference>
<dbReference type="EMBL" id="MCHX01000016">
    <property type="protein sequence ID" value="OFJ54173.1"/>
    <property type="molecule type" value="Genomic_DNA"/>
</dbReference>
<dbReference type="Gene3D" id="3.30.450.20">
    <property type="entry name" value="PAS domain"/>
    <property type="match status" value="3"/>
</dbReference>
<evidence type="ECO:0000259" key="3">
    <source>
        <dbReference type="PROSITE" id="PS50113"/>
    </source>
</evidence>
<keyword evidence="6" id="KW-1185">Reference proteome</keyword>
<protein>
    <recommendedName>
        <fullName evidence="7">Sensor domain-containing diguanylate cyclase</fullName>
    </recommendedName>
</protein>
<evidence type="ECO:0000259" key="2">
    <source>
        <dbReference type="PROSITE" id="PS50112"/>
    </source>
</evidence>
<dbReference type="CDD" id="cd00130">
    <property type="entry name" value="PAS"/>
    <property type="match status" value="3"/>
</dbReference>
<dbReference type="GO" id="GO:0006355">
    <property type="term" value="P:regulation of DNA-templated transcription"/>
    <property type="evidence" value="ECO:0007669"/>
    <property type="project" value="InterPro"/>
</dbReference>
<dbReference type="InterPro" id="IPR043128">
    <property type="entry name" value="Rev_trsase/Diguanyl_cyclase"/>
</dbReference>
<dbReference type="PROSITE" id="PS50887">
    <property type="entry name" value="GGDEF"/>
    <property type="match status" value="1"/>
</dbReference>
<feature type="domain" description="PAC" evidence="3">
    <location>
        <begin position="346"/>
        <end position="399"/>
    </location>
</feature>
<evidence type="ECO:0000256" key="1">
    <source>
        <dbReference type="SAM" id="MobiDB-lite"/>
    </source>
</evidence>
<dbReference type="InterPro" id="IPR000160">
    <property type="entry name" value="GGDEF_dom"/>
</dbReference>
<evidence type="ECO:0000313" key="6">
    <source>
        <dbReference type="Proteomes" id="UP000178953"/>
    </source>
</evidence>
<evidence type="ECO:0000313" key="5">
    <source>
        <dbReference type="EMBL" id="OFJ54173.1"/>
    </source>
</evidence>
<dbReference type="PROSITE" id="PS50113">
    <property type="entry name" value="PAC"/>
    <property type="match status" value="1"/>
</dbReference>
<feature type="domain" description="PAS" evidence="2">
    <location>
        <begin position="154"/>
        <end position="208"/>
    </location>
</feature>
<accession>A0A1E8Q6G1</accession>
<comment type="caution">
    <text evidence="5">The sequence shown here is derived from an EMBL/GenBank/DDBJ whole genome shotgun (WGS) entry which is preliminary data.</text>
</comment>
<dbReference type="InterPro" id="IPR029787">
    <property type="entry name" value="Nucleotide_cyclase"/>
</dbReference>
<feature type="region of interest" description="Disordered" evidence="1">
    <location>
        <begin position="1"/>
        <end position="30"/>
    </location>
</feature>
<dbReference type="NCBIfam" id="TIGR00254">
    <property type="entry name" value="GGDEF"/>
    <property type="match status" value="1"/>
</dbReference>
<dbReference type="InterPro" id="IPR000700">
    <property type="entry name" value="PAS-assoc_C"/>
</dbReference>
<dbReference type="CDD" id="cd01949">
    <property type="entry name" value="GGDEF"/>
    <property type="match status" value="1"/>
</dbReference>
<dbReference type="Proteomes" id="UP000178953">
    <property type="component" value="Unassembled WGS sequence"/>
</dbReference>
<dbReference type="SMART" id="SM00091">
    <property type="entry name" value="PAS"/>
    <property type="match status" value="3"/>
</dbReference>
<dbReference type="AlphaFoldDB" id="A0A1E8Q6G1"/>
<dbReference type="SUPFAM" id="SSF55785">
    <property type="entry name" value="PYP-like sensor domain (PAS domain)"/>
    <property type="match status" value="3"/>
</dbReference>
<dbReference type="SMART" id="SM00267">
    <property type="entry name" value="GGDEF"/>
    <property type="match status" value="1"/>
</dbReference>
<gene>
    <name evidence="5" type="ORF">BEL07_08555</name>
</gene>
<evidence type="ECO:0000259" key="4">
    <source>
        <dbReference type="PROSITE" id="PS50887"/>
    </source>
</evidence>
<reference evidence="5 6" key="1">
    <citation type="submission" date="2016-09" db="EMBL/GenBank/DDBJ databases">
        <title>genome sequence of Mycobacterium sp. 739 SCH.</title>
        <authorList>
            <person name="Greninger A.L."/>
            <person name="Qin X."/>
            <person name="Jerome K."/>
            <person name="Vora S."/>
            <person name="Quinn K."/>
        </authorList>
    </citation>
    <scope>NUCLEOTIDE SEQUENCE [LARGE SCALE GENOMIC DNA]</scope>
    <source>
        <strain evidence="5 6">SCH</strain>
    </source>
</reference>
<dbReference type="Pfam" id="PF13426">
    <property type="entry name" value="PAS_9"/>
    <property type="match status" value="1"/>
</dbReference>
<dbReference type="InterPro" id="IPR000014">
    <property type="entry name" value="PAS"/>
</dbReference>
<name>A0A1E8Q6G1_9MYCO</name>
<feature type="domain" description="PAS" evidence="2">
    <location>
        <begin position="259"/>
        <end position="302"/>
    </location>
</feature>
<evidence type="ECO:0008006" key="7">
    <source>
        <dbReference type="Google" id="ProtNLM"/>
    </source>
</evidence>
<organism evidence="5 6">
    <name type="scientific">Mycolicibacterium grossiae</name>
    <dbReference type="NCBI Taxonomy" id="1552759"/>
    <lineage>
        <taxon>Bacteria</taxon>
        <taxon>Bacillati</taxon>
        <taxon>Actinomycetota</taxon>
        <taxon>Actinomycetes</taxon>
        <taxon>Mycobacteriales</taxon>
        <taxon>Mycobacteriaceae</taxon>
        <taxon>Mycolicibacterium</taxon>
    </lineage>
</organism>
<dbReference type="Pfam" id="PF00989">
    <property type="entry name" value="PAS"/>
    <property type="match status" value="2"/>
</dbReference>
<feature type="domain" description="GGDEF" evidence="4">
    <location>
        <begin position="427"/>
        <end position="561"/>
    </location>
</feature>
<dbReference type="PROSITE" id="PS50112">
    <property type="entry name" value="PAS"/>
    <property type="match status" value="2"/>
</dbReference>
<dbReference type="PANTHER" id="PTHR44757:SF2">
    <property type="entry name" value="BIOFILM ARCHITECTURE MAINTENANCE PROTEIN MBAA"/>
    <property type="match status" value="1"/>
</dbReference>
<dbReference type="Pfam" id="PF00990">
    <property type="entry name" value="GGDEF"/>
    <property type="match status" value="1"/>
</dbReference>